<protein>
    <recommendedName>
        <fullName evidence="4">DUF4283 domain-containing protein</fullName>
    </recommendedName>
</protein>
<dbReference type="PANTHER" id="PTHR31286">
    <property type="entry name" value="GLYCINE-RICH CELL WALL STRUCTURAL PROTEIN 1.8-LIKE"/>
    <property type="match status" value="1"/>
</dbReference>
<evidence type="ECO:0008006" key="4">
    <source>
        <dbReference type="Google" id="ProtNLM"/>
    </source>
</evidence>
<gene>
    <name evidence="2" type="ORF">H5410_003085</name>
</gene>
<reference evidence="2 3" key="1">
    <citation type="submission" date="2020-09" db="EMBL/GenBank/DDBJ databases">
        <title>De no assembly of potato wild relative species, Solanum commersonii.</title>
        <authorList>
            <person name="Cho K."/>
        </authorList>
    </citation>
    <scope>NUCLEOTIDE SEQUENCE [LARGE SCALE GENOMIC DNA]</scope>
    <source>
        <strain evidence="2">LZ3.2</strain>
        <tissue evidence="2">Leaf</tissue>
    </source>
</reference>
<dbReference type="AlphaFoldDB" id="A0A9J6B425"/>
<dbReference type="InterPro" id="IPR040256">
    <property type="entry name" value="At4g02000-like"/>
</dbReference>
<organism evidence="2 3">
    <name type="scientific">Solanum commersonii</name>
    <name type="common">Commerson's wild potato</name>
    <name type="synonym">Commerson's nightshade</name>
    <dbReference type="NCBI Taxonomy" id="4109"/>
    <lineage>
        <taxon>Eukaryota</taxon>
        <taxon>Viridiplantae</taxon>
        <taxon>Streptophyta</taxon>
        <taxon>Embryophyta</taxon>
        <taxon>Tracheophyta</taxon>
        <taxon>Spermatophyta</taxon>
        <taxon>Magnoliopsida</taxon>
        <taxon>eudicotyledons</taxon>
        <taxon>Gunneridae</taxon>
        <taxon>Pentapetalae</taxon>
        <taxon>asterids</taxon>
        <taxon>lamiids</taxon>
        <taxon>Solanales</taxon>
        <taxon>Solanaceae</taxon>
        <taxon>Solanoideae</taxon>
        <taxon>Solaneae</taxon>
        <taxon>Solanum</taxon>
    </lineage>
</organism>
<sequence>MADPATSQPPPMTDQNNFADFPPLMHPSMPTHSTPEVVKPNMPKVPMMRHHLQIIMSILLKPILIKKICYYNRIPRVKWTEEEVHRMNTIENLQYVMGDCKIGLLRNRLILMRFTGQDDFINIMSKSNYYILSKDSYSYLMRILIYDEKFNVDEEETTQAMAWIYFSDSKSTFFIKESIFSLANAFGKSLQLDSATINKTIPSCARVKVQVDLLSDLPKFVELEVVNAVKTTSRIKKVKVQYDMLPKYYKECKLQGHAE</sequence>
<evidence type="ECO:0000313" key="2">
    <source>
        <dbReference type="EMBL" id="KAG5631368.1"/>
    </source>
</evidence>
<evidence type="ECO:0000256" key="1">
    <source>
        <dbReference type="SAM" id="MobiDB-lite"/>
    </source>
</evidence>
<comment type="caution">
    <text evidence="2">The sequence shown here is derived from an EMBL/GenBank/DDBJ whole genome shotgun (WGS) entry which is preliminary data.</text>
</comment>
<accession>A0A9J6B425</accession>
<proteinExistence type="predicted"/>
<dbReference type="EMBL" id="JACXVP010000001">
    <property type="protein sequence ID" value="KAG5631368.1"/>
    <property type="molecule type" value="Genomic_DNA"/>
</dbReference>
<evidence type="ECO:0000313" key="3">
    <source>
        <dbReference type="Proteomes" id="UP000824120"/>
    </source>
</evidence>
<name>A0A9J6B425_SOLCO</name>
<feature type="region of interest" description="Disordered" evidence="1">
    <location>
        <begin position="1"/>
        <end position="34"/>
    </location>
</feature>
<dbReference type="Proteomes" id="UP000824120">
    <property type="component" value="Chromosome 1"/>
</dbReference>
<keyword evidence="3" id="KW-1185">Reference proteome</keyword>
<dbReference type="PANTHER" id="PTHR31286:SF79">
    <property type="entry name" value="N-6 ADENINE-SPECIFIC DNA METHYLASE"/>
    <property type="match status" value="1"/>
</dbReference>